<proteinExistence type="predicted"/>
<dbReference type="Proteomes" id="UP001161247">
    <property type="component" value="Chromosome 9"/>
</dbReference>
<evidence type="ECO:0000313" key="3">
    <source>
        <dbReference type="EMBL" id="CAI9118200.1"/>
    </source>
</evidence>
<sequence>MMSPKCLFLVLFLGLAIFITQSSARPEPSPKIEAGVVTINCNPSNVINGELEGDRNDGHSKITNCQIRFPGSQVSLSQPSSSDPPSPSESPAPSPSQWDSVPLPRLHAEPSTN</sequence>
<evidence type="ECO:0000256" key="2">
    <source>
        <dbReference type="SAM" id="SignalP"/>
    </source>
</evidence>
<dbReference type="AlphaFoldDB" id="A0AAV1EEM5"/>
<organism evidence="3 4">
    <name type="scientific">Oldenlandia corymbosa var. corymbosa</name>
    <dbReference type="NCBI Taxonomy" id="529605"/>
    <lineage>
        <taxon>Eukaryota</taxon>
        <taxon>Viridiplantae</taxon>
        <taxon>Streptophyta</taxon>
        <taxon>Embryophyta</taxon>
        <taxon>Tracheophyta</taxon>
        <taxon>Spermatophyta</taxon>
        <taxon>Magnoliopsida</taxon>
        <taxon>eudicotyledons</taxon>
        <taxon>Gunneridae</taxon>
        <taxon>Pentapetalae</taxon>
        <taxon>asterids</taxon>
        <taxon>lamiids</taxon>
        <taxon>Gentianales</taxon>
        <taxon>Rubiaceae</taxon>
        <taxon>Rubioideae</taxon>
        <taxon>Spermacoceae</taxon>
        <taxon>Hedyotis-Oldenlandia complex</taxon>
        <taxon>Oldenlandia</taxon>
    </lineage>
</organism>
<reference evidence="3" key="1">
    <citation type="submission" date="2023-03" db="EMBL/GenBank/DDBJ databases">
        <authorList>
            <person name="Julca I."/>
        </authorList>
    </citation>
    <scope>NUCLEOTIDE SEQUENCE</scope>
</reference>
<evidence type="ECO:0000313" key="4">
    <source>
        <dbReference type="Proteomes" id="UP001161247"/>
    </source>
</evidence>
<feature type="signal peptide" evidence="2">
    <location>
        <begin position="1"/>
        <end position="24"/>
    </location>
</feature>
<name>A0AAV1EEM5_OLDCO</name>
<protein>
    <submittedName>
        <fullName evidence="3">OLC1v1019735C1</fullName>
    </submittedName>
</protein>
<accession>A0AAV1EEM5</accession>
<keyword evidence="4" id="KW-1185">Reference proteome</keyword>
<feature type="chain" id="PRO_5043359446" evidence="2">
    <location>
        <begin position="25"/>
        <end position="113"/>
    </location>
</feature>
<feature type="region of interest" description="Disordered" evidence="1">
    <location>
        <begin position="72"/>
        <end position="113"/>
    </location>
</feature>
<evidence type="ECO:0000256" key="1">
    <source>
        <dbReference type="SAM" id="MobiDB-lite"/>
    </source>
</evidence>
<keyword evidence="2" id="KW-0732">Signal</keyword>
<feature type="compositionally biased region" description="Pro residues" evidence="1">
    <location>
        <begin position="82"/>
        <end position="94"/>
    </location>
</feature>
<feature type="compositionally biased region" description="Low complexity" evidence="1">
    <location>
        <begin position="72"/>
        <end position="81"/>
    </location>
</feature>
<gene>
    <name evidence="3" type="ORF">OLC1_LOCUS24122</name>
</gene>
<dbReference type="EMBL" id="OX459126">
    <property type="protein sequence ID" value="CAI9118200.1"/>
    <property type="molecule type" value="Genomic_DNA"/>
</dbReference>